<accession>A0AAW0YSZ0</accession>
<dbReference type="GeneID" id="92184133"/>
<feature type="region of interest" description="Disordered" evidence="1">
    <location>
        <begin position="352"/>
        <end position="372"/>
    </location>
</feature>
<evidence type="ECO:0000313" key="2">
    <source>
        <dbReference type="EMBL" id="KAK8844081.1"/>
    </source>
</evidence>
<sequence>MLSTHPLRRRRRPLPINSDNGNDLTVKNKSPAPENEAIRLSQWDRIGRAKEGQNSVLSKLLEETPPRLRELEEGWRDRRRKVVEEVPYGRTGSGAADSQAIERELVNQRIQKRSLPRSAGLEAKRTGTASKHHGIHRQIYDGAMKKTNVRFESSSPSVLPTPPNTPPLSAPIYSRRRTGMAFQDPEPRRSTGSSSPSRLAATLPDVTTNVPQPFRQHFFPIQADPLPPTSRPIPLQRNGKDTIHIPTSNNEVELILGLANGRMVQVLEGGEQIKLMGNLATRTRREKILRLDESDSWGKSEKRDWQVVQRIVEDFKRRTPRVKIFGALGHLTVTCSSPADIILSFNINLASQTKTPPDQTPGTSSDRLSLKPHGHYGIAKGRKVNVRLMYSRIASELRIDTSYIETGSGDPSRPPDRLRTKRMVSIWVDGSIAPEDSLMVLRDAATSLGVREGSCRWLDEEREGMRRLWELRKDWTRWDAG</sequence>
<keyword evidence="3" id="KW-1185">Reference proteome</keyword>
<proteinExistence type="predicted"/>
<feature type="compositionally biased region" description="Pro residues" evidence="1">
    <location>
        <begin position="159"/>
        <end position="169"/>
    </location>
</feature>
<feature type="region of interest" description="Disordered" evidence="1">
    <location>
        <begin position="1"/>
        <end position="33"/>
    </location>
</feature>
<name>A0AAW0YSZ0_9TREE</name>
<gene>
    <name evidence="2" type="ORF">IAR55_006875</name>
</gene>
<dbReference type="Proteomes" id="UP001388673">
    <property type="component" value="Unassembled WGS sequence"/>
</dbReference>
<protein>
    <submittedName>
        <fullName evidence="2">Uncharacterized protein</fullName>
    </submittedName>
</protein>
<evidence type="ECO:0000313" key="3">
    <source>
        <dbReference type="Proteomes" id="UP001388673"/>
    </source>
</evidence>
<dbReference type="KEGG" id="kne:92184133"/>
<evidence type="ECO:0000256" key="1">
    <source>
        <dbReference type="SAM" id="MobiDB-lite"/>
    </source>
</evidence>
<organism evidence="2 3">
    <name type="scientific">Kwoniella newhampshirensis</name>
    <dbReference type="NCBI Taxonomy" id="1651941"/>
    <lineage>
        <taxon>Eukaryota</taxon>
        <taxon>Fungi</taxon>
        <taxon>Dikarya</taxon>
        <taxon>Basidiomycota</taxon>
        <taxon>Agaricomycotina</taxon>
        <taxon>Tremellomycetes</taxon>
        <taxon>Tremellales</taxon>
        <taxon>Cryptococcaceae</taxon>
        <taxon>Kwoniella</taxon>
    </lineage>
</organism>
<dbReference type="RefSeq" id="XP_066799645.1">
    <property type="nucleotide sequence ID" value="XM_066949953.1"/>
</dbReference>
<reference evidence="2 3" key="1">
    <citation type="journal article" date="2024" name="bioRxiv">
        <title>Comparative genomics of Cryptococcus and Kwoniella reveals pathogenesis evolution and contrasting karyotype dynamics via intercentromeric recombination or chromosome fusion.</title>
        <authorList>
            <person name="Coelho M.A."/>
            <person name="David-Palma M."/>
            <person name="Shea T."/>
            <person name="Bowers K."/>
            <person name="McGinley-Smith S."/>
            <person name="Mohammad A.W."/>
            <person name="Gnirke A."/>
            <person name="Yurkov A.M."/>
            <person name="Nowrousian M."/>
            <person name="Sun S."/>
            <person name="Cuomo C.A."/>
            <person name="Heitman J."/>
        </authorList>
    </citation>
    <scope>NUCLEOTIDE SEQUENCE [LARGE SCALE GENOMIC DNA]</scope>
    <source>
        <strain evidence="2 3">CBS 13917</strain>
    </source>
</reference>
<feature type="region of interest" description="Disordered" evidence="1">
    <location>
        <begin position="181"/>
        <end position="201"/>
    </location>
</feature>
<feature type="region of interest" description="Disordered" evidence="1">
    <location>
        <begin position="153"/>
        <end position="172"/>
    </location>
</feature>
<dbReference type="AlphaFoldDB" id="A0AAW0YSZ0"/>
<dbReference type="EMBL" id="JBCAWK010000014">
    <property type="protein sequence ID" value="KAK8844081.1"/>
    <property type="molecule type" value="Genomic_DNA"/>
</dbReference>
<feature type="compositionally biased region" description="Polar residues" evidence="1">
    <location>
        <begin position="17"/>
        <end position="28"/>
    </location>
</feature>
<feature type="compositionally biased region" description="Polar residues" evidence="1">
    <location>
        <begin position="352"/>
        <end position="367"/>
    </location>
</feature>
<feature type="compositionally biased region" description="Basic residues" evidence="1">
    <location>
        <begin position="1"/>
        <end position="13"/>
    </location>
</feature>
<comment type="caution">
    <text evidence="2">The sequence shown here is derived from an EMBL/GenBank/DDBJ whole genome shotgun (WGS) entry which is preliminary data.</text>
</comment>